<evidence type="ECO:0000313" key="3">
    <source>
        <dbReference type="Proteomes" id="UP000297703"/>
    </source>
</evidence>
<proteinExistence type="predicted"/>
<feature type="chain" id="PRO_5020032061" evidence="1">
    <location>
        <begin position="22"/>
        <end position="134"/>
    </location>
</feature>
<dbReference type="Proteomes" id="UP000297703">
    <property type="component" value="Unassembled WGS sequence"/>
</dbReference>
<accession>A0A4D9EDV5</accession>
<keyword evidence="1" id="KW-0732">Signal</keyword>
<reference evidence="2 3" key="2">
    <citation type="submission" date="2019-04" db="EMBL/GenBank/DDBJ databases">
        <title>The genome sequence of big-headed turtle.</title>
        <authorList>
            <person name="Gong S."/>
        </authorList>
    </citation>
    <scope>NUCLEOTIDE SEQUENCE [LARGE SCALE GENOMIC DNA]</scope>
    <source>
        <strain evidence="2">DO16091913</strain>
        <tissue evidence="2">Muscle</tissue>
    </source>
</reference>
<evidence type="ECO:0000313" key="2">
    <source>
        <dbReference type="EMBL" id="TFK06675.1"/>
    </source>
</evidence>
<evidence type="ECO:0000256" key="1">
    <source>
        <dbReference type="SAM" id="SignalP"/>
    </source>
</evidence>
<protein>
    <submittedName>
        <fullName evidence="2">Ribosomal L1 domain-containing protein 1</fullName>
    </submittedName>
</protein>
<reference evidence="2 3" key="1">
    <citation type="submission" date="2019-04" db="EMBL/GenBank/DDBJ databases">
        <title>Draft genome of the big-headed turtle Platysternon megacephalum.</title>
        <authorList>
            <person name="Gong S."/>
        </authorList>
    </citation>
    <scope>NUCLEOTIDE SEQUENCE [LARGE SCALE GENOMIC DNA]</scope>
    <source>
        <strain evidence="2">DO16091913</strain>
        <tissue evidence="2">Muscle</tissue>
    </source>
</reference>
<comment type="caution">
    <text evidence="2">The sequence shown here is derived from an EMBL/GenBank/DDBJ whole genome shotgun (WGS) entry which is preliminary data.</text>
</comment>
<gene>
    <name evidence="2" type="ORF">DR999_PMT10573</name>
</gene>
<keyword evidence="3" id="KW-1185">Reference proteome</keyword>
<feature type="signal peptide" evidence="1">
    <location>
        <begin position="1"/>
        <end position="21"/>
    </location>
</feature>
<name>A0A4D9EDV5_9SAUR</name>
<organism evidence="2 3">
    <name type="scientific">Platysternon megacephalum</name>
    <name type="common">big-headed turtle</name>
    <dbReference type="NCBI Taxonomy" id="55544"/>
    <lineage>
        <taxon>Eukaryota</taxon>
        <taxon>Metazoa</taxon>
        <taxon>Chordata</taxon>
        <taxon>Craniata</taxon>
        <taxon>Vertebrata</taxon>
        <taxon>Euteleostomi</taxon>
        <taxon>Archelosauria</taxon>
        <taxon>Testudinata</taxon>
        <taxon>Testudines</taxon>
        <taxon>Cryptodira</taxon>
        <taxon>Durocryptodira</taxon>
        <taxon>Testudinoidea</taxon>
        <taxon>Platysternidae</taxon>
        <taxon>Platysternon</taxon>
    </lineage>
</organism>
<dbReference type="EMBL" id="QXTE01000095">
    <property type="protein sequence ID" value="TFK06675.1"/>
    <property type="molecule type" value="Genomic_DNA"/>
</dbReference>
<dbReference type="AlphaFoldDB" id="A0A4D9EDV5"/>
<sequence length="134" mass="14590">MGLRVIFLDLIFFFPPSQISAELQDVFPIVPDAQWCVGAQLPRGDALLSTLENLGLERLLEARSVHMGWRNVCSELLPPYPGMGRGTRKRVLCLPGPHPMKMACDSPAGCNPHASVGLFGVCVLMHFLSTGCLS</sequence>